<dbReference type="Proteomes" id="UP000007842">
    <property type="component" value="Chromosome"/>
</dbReference>
<feature type="transmembrane region" description="Helical" evidence="6">
    <location>
        <begin position="62"/>
        <end position="82"/>
    </location>
</feature>
<dbReference type="KEGG" id="scy:SCATT_55740"/>
<keyword evidence="3" id="KW-0808">Transferase</keyword>
<evidence type="ECO:0000259" key="7">
    <source>
        <dbReference type="Pfam" id="PF13796"/>
    </source>
</evidence>
<reference evidence="9" key="1">
    <citation type="submission" date="2011-12" db="EMBL/GenBank/DDBJ databases">
        <title>Complete genome sequence of Streptomyces cattleya strain DSM 46488.</title>
        <authorList>
            <person name="Ou H.-Y."/>
            <person name="Li P."/>
            <person name="Zhao C."/>
            <person name="O'Hagan D."/>
            <person name="Deng Z."/>
        </authorList>
    </citation>
    <scope>NUCLEOTIDE SEQUENCE [LARGE SCALE GENOMIC DNA]</scope>
    <source>
        <strain evidence="9">ATCC 35852 / DSM 46488 / JCM 4925 / NBRC 14057 / NRRL 8057</strain>
    </source>
</reference>
<comment type="catalytic activity">
    <reaction evidence="1">
        <text>ATP + protein L-histidine = ADP + protein N-phospho-L-histidine.</text>
        <dbReference type="EC" id="2.7.13.3"/>
    </reaction>
</comment>
<protein>
    <recommendedName>
        <fullName evidence="2">histidine kinase</fullName>
        <ecNumber evidence="2">2.7.13.3</ecNumber>
    </recommendedName>
</protein>
<dbReference type="PATRIC" id="fig|1003195.11.peg.6989"/>
<gene>
    <name evidence="8" type="ordered locus">SCATT_55740</name>
</gene>
<keyword evidence="6" id="KW-0472">Membrane</keyword>
<dbReference type="EC" id="2.7.13.3" evidence="2"/>
<dbReference type="STRING" id="1003195.SCATT_55740"/>
<dbReference type="eggNOG" id="COG4585">
    <property type="taxonomic scope" value="Bacteria"/>
</dbReference>
<keyword evidence="5" id="KW-0902">Two-component regulatory system</keyword>
<dbReference type="KEGG" id="sct:SCAT_5574"/>
<evidence type="ECO:0000313" key="9">
    <source>
        <dbReference type="Proteomes" id="UP000007842"/>
    </source>
</evidence>
<evidence type="ECO:0000256" key="1">
    <source>
        <dbReference type="ARBA" id="ARBA00000085"/>
    </source>
</evidence>
<dbReference type="InterPro" id="IPR025828">
    <property type="entry name" value="Put_sensor_dom"/>
</dbReference>
<name>F8JRQ6_STREN</name>
<keyword evidence="6" id="KW-1133">Transmembrane helix</keyword>
<dbReference type="GO" id="GO:0000160">
    <property type="term" value="P:phosphorelay signal transduction system"/>
    <property type="evidence" value="ECO:0007669"/>
    <property type="project" value="UniProtKB-KW"/>
</dbReference>
<keyword evidence="9" id="KW-1185">Reference proteome</keyword>
<evidence type="ECO:0000256" key="6">
    <source>
        <dbReference type="SAM" id="Phobius"/>
    </source>
</evidence>
<feature type="domain" description="Putative sensor" evidence="7">
    <location>
        <begin position="34"/>
        <end position="213"/>
    </location>
</feature>
<dbReference type="PANTHER" id="PTHR24421:SF10">
    <property type="entry name" value="NITRATE_NITRITE SENSOR PROTEIN NARQ"/>
    <property type="match status" value="1"/>
</dbReference>
<evidence type="ECO:0000256" key="2">
    <source>
        <dbReference type="ARBA" id="ARBA00012438"/>
    </source>
</evidence>
<dbReference type="GO" id="GO:0004673">
    <property type="term" value="F:protein histidine kinase activity"/>
    <property type="evidence" value="ECO:0007669"/>
    <property type="project" value="UniProtKB-EC"/>
</dbReference>
<keyword evidence="4 8" id="KW-0418">Kinase</keyword>
<dbReference type="InterPro" id="IPR036890">
    <property type="entry name" value="HATPase_C_sf"/>
</dbReference>
<feature type="transmembrane region" description="Helical" evidence="6">
    <location>
        <begin position="31"/>
        <end position="56"/>
    </location>
</feature>
<dbReference type="Gene3D" id="3.30.565.10">
    <property type="entry name" value="Histidine kinase-like ATPase, C-terminal domain"/>
    <property type="match status" value="1"/>
</dbReference>
<evidence type="ECO:0000256" key="5">
    <source>
        <dbReference type="ARBA" id="ARBA00023012"/>
    </source>
</evidence>
<evidence type="ECO:0000256" key="4">
    <source>
        <dbReference type="ARBA" id="ARBA00022777"/>
    </source>
</evidence>
<dbReference type="AlphaFoldDB" id="F8JRQ6"/>
<dbReference type="PANTHER" id="PTHR24421">
    <property type="entry name" value="NITRATE/NITRITE SENSOR PROTEIN NARX-RELATED"/>
    <property type="match status" value="1"/>
</dbReference>
<proteinExistence type="predicted"/>
<accession>F8JRQ6</accession>
<dbReference type="InterPro" id="IPR050482">
    <property type="entry name" value="Sensor_HK_TwoCompSys"/>
</dbReference>
<sequence>MGSGTGAPPCAWRAVRARPFRYLCSLRPLRCAAYVLTGAVCGPVLMSALAVLTVAGVVTAPLGVGLVALLAVALSGVAVGAVERRRLRLVEPGRPASPHRAPVGADPLRWVRLRLTERATWRELGYVALWCTVFTGTGVVFAALLGLSCLLAAAPVVAAAIAPDHLMIPAGHLVPGPARALPAAVVGLAGLVVCAWLAALLAGAQAKAAGALLGPRDDDLGARVIELTRSRARMALGQREREAGALIARARGEARDALDLLRDLVRGVHPQVLTDHGLVAAVEELAARHPVPVAVTVDLPHRLPPAVEATAYFTVAEALTSAAKHSGAGRIEVSGGFDGTRLALLVHDDGRGGADPSAGAGLQGLADRLAILGGTLVVSSPAGGPTRLRVEVPC</sequence>
<dbReference type="EMBL" id="CP003219">
    <property type="protein sequence ID" value="AEW97945.1"/>
    <property type="molecule type" value="Genomic_DNA"/>
</dbReference>
<evidence type="ECO:0000256" key="3">
    <source>
        <dbReference type="ARBA" id="ARBA00022679"/>
    </source>
</evidence>
<feature type="transmembrane region" description="Helical" evidence="6">
    <location>
        <begin position="180"/>
        <end position="202"/>
    </location>
</feature>
<dbReference type="SUPFAM" id="SSF55874">
    <property type="entry name" value="ATPase domain of HSP90 chaperone/DNA topoisomerase II/histidine kinase"/>
    <property type="match status" value="1"/>
</dbReference>
<evidence type="ECO:0000313" key="8">
    <source>
        <dbReference type="EMBL" id="AEW97945.1"/>
    </source>
</evidence>
<dbReference type="OrthoDB" id="4198152at2"/>
<dbReference type="CDD" id="cd16917">
    <property type="entry name" value="HATPase_UhpB-NarQ-NarX-like"/>
    <property type="match status" value="1"/>
</dbReference>
<dbReference type="Pfam" id="PF13796">
    <property type="entry name" value="Sensor"/>
    <property type="match status" value="1"/>
</dbReference>
<accession>G8X177</accession>
<dbReference type="RefSeq" id="WP_014146276.1">
    <property type="nucleotide sequence ID" value="NC_016111.1"/>
</dbReference>
<dbReference type="HOGENOM" id="CLU_000445_20_2_11"/>
<organism evidence="8 9">
    <name type="scientific">Streptantibioticus cattleyicolor (strain ATCC 35852 / DSM 46488 / JCM 4925 / NBRC 14057 / NRRL 8057)</name>
    <name type="common">Streptomyces cattleya</name>
    <dbReference type="NCBI Taxonomy" id="1003195"/>
    <lineage>
        <taxon>Bacteria</taxon>
        <taxon>Bacillati</taxon>
        <taxon>Actinomycetota</taxon>
        <taxon>Actinomycetes</taxon>
        <taxon>Kitasatosporales</taxon>
        <taxon>Streptomycetaceae</taxon>
        <taxon>Streptantibioticus</taxon>
    </lineage>
</organism>
<feature type="transmembrane region" description="Helical" evidence="6">
    <location>
        <begin position="127"/>
        <end position="160"/>
    </location>
</feature>
<keyword evidence="6" id="KW-0812">Transmembrane</keyword>